<dbReference type="SUPFAM" id="SSF55681">
    <property type="entry name" value="Class II aaRS and biotin synthetases"/>
    <property type="match status" value="1"/>
</dbReference>
<evidence type="ECO:0000313" key="3">
    <source>
        <dbReference type="Proteomes" id="UP000216498"/>
    </source>
</evidence>
<dbReference type="PANTHER" id="PTHR43679:SF2">
    <property type="entry name" value="OCTANOYL-[GCVH]:PROTEIN N-OCTANOYLTRANSFERASE"/>
    <property type="match status" value="1"/>
</dbReference>
<feature type="domain" description="BPL/LPL catalytic" evidence="1">
    <location>
        <begin position="14"/>
        <end position="223"/>
    </location>
</feature>
<dbReference type="Proteomes" id="UP000216498">
    <property type="component" value="Unassembled WGS sequence"/>
</dbReference>
<reference evidence="2 3" key="1">
    <citation type="submission" date="2017-08" db="EMBL/GenBank/DDBJ databases">
        <title>Virgibacillus indicus sp. nov. and Virgibacillus profoundi sp. nov, two moderately halophilic bacteria isolated from marine sediment by using the Microfluidic Streak Plate.</title>
        <authorList>
            <person name="Xu B."/>
            <person name="Hu B."/>
            <person name="Wang J."/>
            <person name="Zhu Y."/>
            <person name="Huang L."/>
            <person name="Du W."/>
            <person name="Huang Y."/>
        </authorList>
    </citation>
    <scope>NUCLEOTIDE SEQUENCE [LARGE SCALE GENOMIC DNA]</scope>
    <source>
        <strain evidence="2 3">IO3-P2-C2</strain>
    </source>
</reference>
<dbReference type="GO" id="GO:0009249">
    <property type="term" value="P:protein lipoylation"/>
    <property type="evidence" value="ECO:0007669"/>
    <property type="project" value="UniProtKB-ARBA"/>
</dbReference>
<organism evidence="2 3">
    <name type="scientific">Virgibacillus indicus</name>
    <dbReference type="NCBI Taxonomy" id="2024554"/>
    <lineage>
        <taxon>Bacteria</taxon>
        <taxon>Bacillati</taxon>
        <taxon>Bacillota</taxon>
        <taxon>Bacilli</taxon>
        <taxon>Bacillales</taxon>
        <taxon>Bacillaceae</taxon>
        <taxon>Virgibacillus</taxon>
    </lineage>
</organism>
<evidence type="ECO:0000313" key="2">
    <source>
        <dbReference type="EMBL" id="OZU87383.1"/>
    </source>
</evidence>
<dbReference type="GO" id="GO:0016740">
    <property type="term" value="F:transferase activity"/>
    <property type="evidence" value="ECO:0007669"/>
    <property type="project" value="UniProtKB-KW"/>
</dbReference>
<dbReference type="PROSITE" id="PS51733">
    <property type="entry name" value="BPL_LPL_CATALYTIC"/>
    <property type="match status" value="1"/>
</dbReference>
<dbReference type="EMBL" id="NPMS01000011">
    <property type="protein sequence ID" value="OZU87383.1"/>
    <property type="molecule type" value="Genomic_DNA"/>
</dbReference>
<dbReference type="PANTHER" id="PTHR43679">
    <property type="entry name" value="OCTANOYLTRANSFERASE LIPM-RELATED"/>
    <property type="match status" value="1"/>
</dbReference>
<dbReference type="AlphaFoldDB" id="A0A265N5T0"/>
<gene>
    <name evidence="2" type="ORF">CIL03_17230</name>
</gene>
<sequence>MALDESLLNWHSEGRIPPTLRMYGWSKPSLSIGRFQSIKPIDFAALEHHKCQFVRRLTGGSAVLHDNELTYSITVSENHPNIPGSIKEAYYHLSKGLLEGYANLGIYAEHTSTKGKLDKGSAAVCFEKTAFYELVVDGKKISGNAQTRKDGVLLQHGSIPITIDEKMLFDLFLFPSEEARKRKRLEFFKKASAIQRLTDKQHTFDEIKTAFLDGFAIGLNISLKPMTLSQNQWREVHELASKKYASSSIAEGVEMR</sequence>
<dbReference type="GO" id="GO:0140096">
    <property type="term" value="F:catalytic activity, acting on a protein"/>
    <property type="evidence" value="ECO:0007669"/>
    <property type="project" value="UniProtKB-ARBA"/>
</dbReference>
<accession>A0A265N5T0</accession>
<dbReference type="InterPro" id="IPR004143">
    <property type="entry name" value="BPL_LPL_catalytic"/>
</dbReference>
<dbReference type="InterPro" id="IPR050664">
    <property type="entry name" value="Octanoyltrans_LipM/LipL"/>
</dbReference>
<dbReference type="Pfam" id="PF21948">
    <property type="entry name" value="LplA-B_cat"/>
    <property type="match status" value="1"/>
</dbReference>
<dbReference type="Gene3D" id="3.30.930.10">
    <property type="entry name" value="Bira Bifunctional Protein, Domain 2"/>
    <property type="match status" value="1"/>
</dbReference>
<name>A0A265N5T0_9BACI</name>
<dbReference type="CDD" id="cd16443">
    <property type="entry name" value="LplA"/>
    <property type="match status" value="1"/>
</dbReference>
<proteinExistence type="predicted"/>
<keyword evidence="3" id="KW-1185">Reference proteome</keyword>
<keyword evidence="2" id="KW-0808">Transferase</keyword>
<dbReference type="InterPro" id="IPR045864">
    <property type="entry name" value="aa-tRNA-synth_II/BPL/LPL"/>
</dbReference>
<dbReference type="OrthoDB" id="9774653at2"/>
<protein>
    <submittedName>
        <fullName evidence="2">Octanoyltransferase</fullName>
    </submittedName>
</protein>
<comment type="caution">
    <text evidence="2">The sequence shown here is derived from an EMBL/GenBank/DDBJ whole genome shotgun (WGS) entry which is preliminary data.</text>
</comment>
<evidence type="ECO:0000259" key="1">
    <source>
        <dbReference type="PROSITE" id="PS51733"/>
    </source>
</evidence>